<protein>
    <submittedName>
        <fullName evidence="2">ATP-dependent RNA helicase A-like protein</fullName>
    </submittedName>
</protein>
<keyword evidence="2" id="KW-0547">Nucleotide-binding</keyword>
<keyword evidence="2" id="KW-0347">Helicase</keyword>
<dbReference type="GO" id="GO:0004386">
    <property type="term" value="F:helicase activity"/>
    <property type="evidence" value="ECO:0007669"/>
    <property type="project" value="UniProtKB-KW"/>
</dbReference>
<dbReference type="Gene3D" id="3.30.160.20">
    <property type="match status" value="1"/>
</dbReference>
<dbReference type="SUPFAM" id="SSF54768">
    <property type="entry name" value="dsRNA-binding domain-like"/>
    <property type="match status" value="1"/>
</dbReference>
<feature type="compositionally biased region" description="Gly residues" evidence="1">
    <location>
        <begin position="14"/>
        <end position="24"/>
    </location>
</feature>
<evidence type="ECO:0000313" key="2">
    <source>
        <dbReference type="EMBL" id="KAF6720347.1"/>
    </source>
</evidence>
<gene>
    <name evidence="2" type="ORF">FQA47_002828</name>
</gene>
<feature type="region of interest" description="Disordered" evidence="1">
    <location>
        <begin position="1"/>
        <end position="26"/>
    </location>
</feature>
<reference evidence="2" key="1">
    <citation type="journal article" name="BMC Genomics">
        <title>Long-read sequencing and de novo genome assembly of marine medaka (Oryzias melastigma).</title>
        <authorList>
            <person name="Liang P."/>
            <person name="Saqib H.S.A."/>
            <person name="Ni X."/>
            <person name="Shen Y."/>
        </authorList>
    </citation>
    <scope>NUCLEOTIDE SEQUENCE</scope>
    <source>
        <strain evidence="2">Bigg-433</strain>
    </source>
</reference>
<dbReference type="Proteomes" id="UP000646548">
    <property type="component" value="Unassembled WGS sequence"/>
</dbReference>
<dbReference type="EMBL" id="WKFB01000527">
    <property type="protein sequence ID" value="KAF6720347.1"/>
    <property type="molecule type" value="Genomic_DNA"/>
</dbReference>
<evidence type="ECO:0000313" key="3">
    <source>
        <dbReference type="Proteomes" id="UP000646548"/>
    </source>
</evidence>
<accession>A0A834F6X4</accession>
<dbReference type="AlphaFoldDB" id="A0A834F6X4"/>
<keyword evidence="2" id="KW-0378">Hydrolase</keyword>
<comment type="caution">
    <text evidence="2">The sequence shown here is derived from an EMBL/GenBank/DDBJ whole genome shotgun (WGS) entry which is preliminary data.</text>
</comment>
<keyword evidence="2" id="KW-0067">ATP-binding</keyword>
<proteinExistence type="predicted"/>
<evidence type="ECO:0000256" key="1">
    <source>
        <dbReference type="SAM" id="MobiDB-lite"/>
    </source>
</evidence>
<sequence>MEEHAGQTEQGYPPRGGYGDGGGAEWDRGANLKEYYARRDEQEAQATLESEEVDLNANLHGNWTLENAKARLNRFFQQEKMTAEYKYSQVGPDHNRSGSALPHQLSDQIQADELQVSRQSGFGLFRCWVLSRQINTNLNPSSSGMS</sequence>
<name>A0A834F6X4_ORYME</name>
<organism evidence="2 3">
    <name type="scientific">Oryzias melastigma</name>
    <name type="common">Marine medaka</name>
    <dbReference type="NCBI Taxonomy" id="30732"/>
    <lineage>
        <taxon>Eukaryota</taxon>
        <taxon>Metazoa</taxon>
        <taxon>Chordata</taxon>
        <taxon>Craniata</taxon>
        <taxon>Vertebrata</taxon>
        <taxon>Euteleostomi</taxon>
        <taxon>Actinopterygii</taxon>
        <taxon>Neopterygii</taxon>
        <taxon>Teleostei</taxon>
        <taxon>Neoteleostei</taxon>
        <taxon>Acanthomorphata</taxon>
        <taxon>Ovalentaria</taxon>
        <taxon>Atherinomorphae</taxon>
        <taxon>Beloniformes</taxon>
        <taxon>Adrianichthyidae</taxon>
        <taxon>Oryziinae</taxon>
        <taxon>Oryzias</taxon>
    </lineage>
</organism>